<keyword evidence="1 4" id="KW-0489">Methyltransferase</keyword>
<evidence type="ECO:0000313" key="5">
    <source>
        <dbReference type="Proteomes" id="UP000317176"/>
    </source>
</evidence>
<dbReference type="InterPro" id="IPR029063">
    <property type="entry name" value="SAM-dependent_MTases_sf"/>
</dbReference>
<dbReference type="GO" id="GO:0008168">
    <property type="term" value="F:methyltransferase activity"/>
    <property type="evidence" value="ECO:0007669"/>
    <property type="project" value="UniProtKB-KW"/>
</dbReference>
<proteinExistence type="predicted"/>
<keyword evidence="4" id="KW-0808">Transferase</keyword>
<dbReference type="OrthoDB" id="9805492at2"/>
<dbReference type="Pfam" id="PF05175">
    <property type="entry name" value="MTS"/>
    <property type="match status" value="1"/>
</dbReference>
<dbReference type="Gene3D" id="3.40.50.150">
    <property type="entry name" value="Vaccinia Virus protein VP39"/>
    <property type="match status" value="1"/>
</dbReference>
<dbReference type="AlphaFoldDB" id="A0A562LCN9"/>
<dbReference type="RefSeq" id="WP_145634195.1">
    <property type="nucleotide sequence ID" value="NZ_CP088014.1"/>
</dbReference>
<name>A0A562LCN9_9BRAD</name>
<reference evidence="4 5" key="1">
    <citation type="journal article" date="2015" name="Stand. Genomic Sci.">
        <title>Genomic Encyclopedia of Bacterial and Archaeal Type Strains, Phase III: the genomes of soil and plant-associated and newly described type strains.</title>
        <authorList>
            <person name="Whitman W.B."/>
            <person name="Woyke T."/>
            <person name="Klenk H.P."/>
            <person name="Zhou Y."/>
            <person name="Lilburn T.G."/>
            <person name="Beck B.J."/>
            <person name="De Vos P."/>
            <person name="Vandamme P."/>
            <person name="Eisen J.A."/>
            <person name="Garrity G."/>
            <person name="Hugenholtz P."/>
            <person name="Kyrpides N.C."/>
        </authorList>
    </citation>
    <scope>NUCLEOTIDE SEQUENCE [LARGE SCALE GENOMIC DNA]</scope>
    <source>
        <strain evidence="4 5">CGMCC 1.10947</strain>
    </source>
</reference>
<dbReference type="SUPFAM" id="SSF53335">
    <property type="entry name" value="S-adenosyl-L-methionine-dependent methyltransferases"/>
    <property type="match status" value="1"/>
</dbReference>
<organism evidence="4 5">
    <name type="scientific">Bradyrhizobium daqingense</name>
    <dbReference type="NCBI Taxonomy" id="993502"/>
    <lineage>
        <taxon>Bacteria</taxon>
        <taxon>Pseudomonadati</taxon>
        <taxon>Pseudomonadota</taxon>
        <taxon>Alphaproteobacteria</taxon>
        <taxon>Hyphomicrobiales</taxon>
        <taxon>Nitrobacteraceae</taxon>
        <taxon>Bradyrhizobium</taxon>
    </lineage>
</organism>
<feature type="domain" description="Methyltransferase small" evidence="3">
    <location>
        <begin position="69"/>
        <end position="143"/>
    </location>
</feature>
<accession>A0A562LCN9</accession>
<gene>
    <name evidence="4" type="ORF">IQ17_03496</name>
</gene>
<dbReference type="InterPro" id="IPR007848">
    <property type="entry name" value="Small_mtfrase_dom"/>
</dbReference>
<keyword evidence="5" id="KW-1185">Reference proteome</keyword>
<dbReference type="EMBL" id="VLKL01000008">
    <property type="protein sequence ID" value="TWI05326.1"/>
    <property type="molecule type" value="Genomic_DNA"/>
</dbReference>
<dbReference type="Proteomes" id="UP000317176">
    <property type="component" value="Unassembled WGS sequence"/>
</dbReference>
<evidence type="ECO:0000259" key="3">
    <source>
        <dbReference type="Pfam" id="PF05175"/>
    </source>
</evidence>
<evidence type="ECO:0000256" key="2">
    <source>
        <dbReference type="ARBA" id="ARBA00022691"/>
    </source>
</evidence>
<protein>
    <submittedName>
        <fullName evidence="4">Methyltransferase family protein</fullName>
    </submittedName>
</protein>
<comment type="caution">
    <text evidence="4">The sequence shown here is derived from an EMBL/GenBank/DDBJ whole genome shotgun (WGS) entry which is preliminary data.</text>
</comment>
<keyword evidence="2" id="KW-0949">S-adenosyl-L-methionine</keyword>
<dbReference type="GO" id="GO:0032259">
    <property type="term" value="P:methylation"/>
    <property type="evidence" value="ECO:0007669"/>
    <property type="project" value="UniProtKB-KW"/>
</dbReference>
<sequence length="237" mass="26900">MGVLHRLEHGIVRPLLRRVRPAKRVVLGGLTIEYRSELDGGGIEFGQDFIPFLRSRKMPKQPRLFEWCAGPAFIGFSALGHGLCETMCLADINPAAVACCKTTVRLNHLEERVSVYQSNNLRSIPKTERWNLVVSNPPHFIDQYEGDIRAHDPDWAIHREFFNTIGPFLADDGVVVLQENNRGSTVETFREMIDAAGLKIVFTQGDHETLTPRSIFYFIGIMRKDVDVPDWARQSEP</sequence>
<evidence type="ECO:0000313" key="4">
    <source>
        <dbReference type="EMBL" id="TWI05326.1"/>
    </source>
</evidence>
<evidence type="ECO:0000256" key="1">
    <source>
        <dbReference type="ARBA" id="ARBA00022603"/>
    </source>
</evidence>